<name>A0A5C9AMB2_ECOLX</name>
<dbReference type="Pfam" id="PF06082">
    <property type="entry name" value="YjbH"/>
    <property type="match status" value="1"/>
</dbReference>
<dbReference type="Proteomes" id="UP000321461">
    <property type="component" value="Unassembled WGS sequence"/>
</dbReference>
<dbReference type="AlphaFoldDB" id="A0A5C9AMB2"/>
<dbReference type="PROSITE" id="PS51257">
    <property type="entry name" value="PROKAR_LIPOPROTEIN"/>
    <property type="match status" value="1"/>
</dbReference>
<feature type="non-terminal residue" evidence="2">
    <location>
        <position position="503"/>
    </location>
</feature>
<keyword evidence="1" id="KW-0732">Signal</keyword>
<evidence type="ECO:0000256" key="1">
    <source>
        <dbReference type="SAM" id="SignalP"/>
    </source>
</evidence>
<feature type="chain" id="PRO_5022739742" evidence="1">
    <location>
        <begin position="22"/>
        <end position="503"/>
    </location>
</feature>
<protein>
    <submittedName>
        <fullName evidence="2">YjbH domain-containing protein</fullName>
    </submittedName>
</protein>
<feature type="signal peptide" evidence="1">
    <location>
        <begin position="1"/>
        <end position="21"/>
    </location>
</feature>
<evidence type="ECO:0000313" key="2">
    <source>
        <dbReference type="EMBL" id="TXT01235.1"/>
    </source>
</evidence>
<reference evidence="2 3" key="1">
    <citation type="submission" date="2019-08" db="EMBL/GenBank/DDBJ databases">
        <title>Whole genome analysis of cultivated E. coli strains isolated from CD patients and healthy donors.</title>
        <authorList>
            <person name="Siniagina M.N."/>
            <person name="Markelova M.I."/>
            <person name="Laikov A.V."/>
            <person name="Boulygina E.A."/>
            <person name="Khusnutdinova D.R."/>
            <person name="Kharchenko A."/>
            <person name="Grigoryeva T.V."/>
        </authorList>
    </citation>
    <scope>NUCLEOTIDE SEQUENCE [LARGE SCALE GENOMIC DNA]</scope>
    <source>
        <strain evidence="2 3">3_77_5</strain>
    </source>
</reference>
<comment type="caution">
    <text evidence="2">The sequence shown here is derived from an EMBL/GenBank/DDBJ whole genome shotgun (WGS) entry which is preliminary data.</text>
</comment>
<evidence type="ECO:0000313" key="3">
    <source>
        <dbReference type="Proteomes" id="UP000321461"/>
    </source>
</evidence>
<gene>
    <name evidence="2" type="ORF">FWK02_13470</name>
</gene>
<proteinExistence type="predicted"/>
<dbReference type="EMBL" id="VSBS01000424">
    <property type="protein sequence ID" value="TXT01235.1"/>
    <property type="molecule type" value="Genomic_DNA"/>
</dbReference>
<organism evidence="2 3">
    <name type="scientific">Escherichia coli</name>
    <dbReference type="NCBI Taxonomy" id="562"/>
    <lineage>
        <taxon>Bacteria</taxon>
        <taxon>Pseudomonadati</taxon>
        <taxon>Pseudomonadota</taxon>
        <taxon>Gammaproteobacteria</taxon>
        <taxon>Enterobacterales</taxon>
        <taxon>Enterobacteriaceae</taxon>
        <taxon>Escherichia</taxon>
    </lineage>
</organism>
<accession>A0A5C9AMB2</accession>
<sequence length="503" mass="57002">MKKNSYLLSCLAIAVSSACHAEVLTYPDPLGSSQSDFGGTGLLQMPNARIAPEGEFSVNYRDNDQYRFYSTSVALFPWLEGTIRYTDVRTRKYSQWEDFSGDQSYKDKSFDFKLRLWEEGYWLPQVAFGKRDIAGTGLFDGEYLVASKQAGPFDFTLGMAWGYAGNAGNITNPFCRVSDKYCHRAESHDAGDISFSDIFRGPASIFGGIEYQTPWNPLRLKLEYDGNNYQNDFAGKLPQASHFNVGAVYRAASWADLNLSYERGNTLMFGFTLRTNFNDLRPALRDTPKPAYQPAPESEGLQYTTVANQLTALKYNAGFDAPEIQLRDKTLYMSGQQYKYRDSREAVDRANRILVNNLPQGVEKISVTQKREHMAMVTTETDVASLRKQLAGTAPGQSEPLQQQRVEAEDLSAFGRGYRIREDRFSYSFNPTLSQSLGGPEDFYMFQLGLMSSARYWFTDHLLLDGGIFTNIYNNYDKFKSSLLPADSTLPRVRTHIRDYVRN</sequence>
<dbReference type="InterPro" id="IPR010344">
    <property type="entry name" value="YbjH"/>
</dbReference>